<evidence type="ECO:0000313" key="2">
    <source>
        <dbReference type="EMBL" id="KAK0539886.1"/>
    </source>
</evidence>
<protein>
    <submittedName>
        <fullName evidence="2">Uncharacterized protein</fullName>
    </submittedName>
</protein>
<feature type="compositionally biased region" description="Basic residues" evidence="1">
    <location>
        <begin position="918"/>
        <end position="928"/>
    </location>
</feature>
<feature type="region of interest" description="Disordered" evidence="1">
    <location>
        <begin position="96"/>
        <end position="124"/>
    </location>
</feature>
<reference evidence="2" key="1">
    <citation type="journal article" date="2023" name="PhytoFront">
        <title>Draft Genome Resources of Seven Strains of Tilletia horrida, Causal Agent of Kernel Smut of Rice.</title>
        <authorList>
            <person name="Khanal S."/>
            <person name="Antony Babu S."/>
            <person name="Zhou X.G."/>
        </authorList>
    </citation>
    <scope>NUCLEOTIDE SEQUENCE</scope>
    <source>
        <strain evidence="2">TX3</strain>
    </source>
</reference>
<sequence length="1000" mass="109277">MQRASLSATAAKAAVTATAAPTSWSCGAVRSTNAGIGSRSNSNRSHSQLLPHGHADGGQRSYHGVALALRALQTADVAPLMRHGVAAAHPRQAAYSSYVPPPSNPDLDPSGVDASLFEEPSTEEYEHTRESLDLLKDLLPNASEQASTSGSAYRPGDILSSLIKQNNLLRASQVLTELKNLHTDLGMPRMEYLEAAWRSMNAEDPRLCNSPVVLSWLRLAPSVRQLQLQTQLRSNPALYEGLSQEQLMRLELGPRKGVQDPVRTAANTMMQNCLALFTQRGTSRQALADLQEALTISLSRGYSGARDELAIVFLSSHLSARDSSLLQKDGTSPLHTLWLDVVRAAKIGSDIRPSDNPVDPGEVDSDLMQSLLARLRQFFNLIVRTAVLRGGSSTLDALDIIDRNEKRIAKGKGAVADDFGGISLVTLSKVTRNLVLTQIAKSLRVGGDEDTTRRLSAAQNCYEERWGAAKSLVGSVAVATESTHSVYVASKTSDALTPAASARLRAACVAEREDIIDYLKKLVEGNDVGRGAKLELQQRKEATNHLNSKLDILHRKLCALAVAKDGTHLGLDDPKANSRRSQDGADLFIYNFLLPIRDALRPLGDTFPPVLTTAAIRSFTAARQYERALREWADTFGNDARAGISVQFLAMAMLDPAMLKEEKLKAGMAHDRVLPDGAIPTSIQEKTFIRPKLANPARNLTRPDVIQGLRIAVTACEWDADKLSRLYKLWVAQISTPVAQSSEHASGAKLIKNGPRQVKPDVNVSTEELLTIFEVFFVGFFRQRNARLTPEGPISYHTRHRMGQRAFRLTASLKKAQKAVVAERISSSQEPAWQRHALATLVTRLVRIFRDISFIGLPSPRVEMWNRLLRALAQEGEYGWEARTRPLAAAMGMVPERSAEEHLQEGGTMTLGSGSASARRKGSGKKKALSPSAPTFLDGLGTPPRANEASFEALHVGLGEVRGGLPISQYGRKETKRAPYDPNWIRRRRAEVLAWKDAFG</sequence>
<gene>
    <name evidence="2" type="ORF">OC842_000771</name>
</gene>
<evidence type="ECO:0000256" key="1">
    <source>
        <dbReference type="SAM" id="MobiDB-lite"/>
    </source>
</evidence>
<dbReference type="AlphaFoldDB" id="A0AAN6GIT3"/>
<feature type="region of interest" description="Disordered" evidence="1">
    <location>
        <begin position="900"/>
        <end position="936"/>
    </location>
</feature>
<organism evidence="2 3">
    <name type="scientific">Tilletia horrida</name>
    <dbReference type="NCBI Taxonomy" id="155126"/>
    <lineage>
        <taxon>Eukaryota</taxon>
        <taxon>Fungi</taxon>
        <taxon>Dikarya</taxon>
        <taxon>Basidiomycota</taxon>
        <taxon>Ustilaginomycotina</taxon>
        <taxon>Exobasidiomycetes</taxon>
        <taxon>Tilletiales</taxon>
        <taxon>Tilletiaceae</taxon>
        <taxon>Tilletia</taxon>
    </lineage>
</organism>
<name>A0AAN6GIT3_9BASI</name>
<evidence type="ECO:0000313" key="3">
    <source>
        <dbReference type="Proteomes" id="UP001176521"/>
    </source>
</evidence>
<dbReference type="EMBL" id="JAPDMQ010000023">
    <property type="protein sequence ID" value="KAK0539886.1"/>
    <property type="molecule type" value="Genomic_DNA"/>
</dbReference>
<dbReference type="Proteomes" id="UP001176521">
    <property type="component" value="Unassembled WGS sequence"/>
</dbReference>
<proteinExistence type="predicted"/>
<keyword evidence="3" id="KW-1185">Reference proteome</keyword>
<accession>A0AAN6GIT3</accession>
<feature type="compositionally biased region" description="Polar residues" evidence="1">
    <location>
        <begin position="34"/>
        <end position="48"/>
    </location>
</feature>
<comment type="caution">
    <text evidence="2">The sequence shown here is derived from an EMBL/GenBank/DDBJ whole genome shotgun (WGS) entry which is preliminary data.</text>
</comment>
<feature type="region of interest" description="Disordered" evidence="1">
    <location>
        <begin position="34"/>
        <end position="57"/>
    </location>
</feature>